<dbReference type="InterPro" id="IPR000210">
    <property type="entry name" value="BTB/POZ_dom"/>
</dbReference>
<gene>
    <name evidence="2" type="ORF">FIBSPDRAFT_828265</name>
</gene>
<dbReference type="CDD" id="cd18186">
    <property type="entry name" value="BTB_POZ_ZBTB_KLHL-like"/>
    <property type="match status" value="1"/>
</dbReference>
<dbReference type="PROSITE" id="PS50097">
    <property type="entry name" value="BTB"/>
    <property type="match status" value="1"/>
</dbReference>
<reference evidence="2 3" key="1">
    <citation type="journal article" date="2016" name="Mol. Biol. Evol.">
        <title>Comparative Genomics of Early-Diverging Mushroom-Forming Fungi Provides Insights into the Origins of Lignocellulose Decay Capabilities.</title>
        <authorList>
            <person name="Nagy L.G."/>
            <person name="Riley R."/>
            <person name="Tritt A."/>
            <person name="Adam C."/>
            <person name="Daum C."/>
            <person name="Floudas D."/>
            <person name="Sun H."/>
            <person name="Yadav J.S."/>
            <person name="Pangilinan J."/>
            <person name="Larsson K.H."/>
            <person name="Matsuura K."/>
            <person name="Barry K."/>
            <person name="Labutti K."/>
            <person name="Kuo R."/>
            <person name="Ohm R.A."/>
            <person name="Bhattacharya S.S."/>
            <person name="Shirouzu T."/>
            <person name="Yoshinaga Y."/>
            <person name="Martin F.M."/>
            <person name="Grigoriev I.V."/>
            <person name="Hibbett D.S."/>
        </authorList>
    </citation>
    <scope>NUCLEOTIDE SEQUENCE [LARGE SCALE GENOMIC DNA]</scope>
    <source>
        <strain evidence="2 3">CBS 109695</strain>
    </source>
</reference>
<evidence type="ECO:0000259" key="1">
    <source>
        <dbReference type="PROSITE" id="PS50097"/>
    </source>
</evidence>
<dbReference type="AlphaFoldDB" id="A0A166HYH3"/>
<dbReference type="SUPFAM" id="SSF54695">
    <property type="entry name" value="POZ domain"/>
    <property type="match status" value="1"/>
</dbReference>
<sequence length="368" mass="40661">MDHAISLADGCVVCRKRVAQDVKEFNEMLLAELEVIICATAQKLVAKNNLDNPKQLSLSAGKPHTSKPVEVLQMFNDSNADLIIRTADDVSFRVHRVILSLSVPVFAAMFTLPQAPVDPDDSTPVDTASSVSPSIVDVSEGSATMQQFLQFCYPAADPDIGSLQGIQAILEVATKYDSDEIKRRAAKRLDTFLASSTLRVYAIAYRYKLEREVRLAAKRFLQNRISVTYVAELDFIPASAYHQLQEYHMRCQSVASQKFQTSGFSWIPISSSQGTITRFIWFTCRKCAGSPEVKIAANQEVAPTKWWSDYMESVSEILSGVPYHSAKALTAAKDRALEAAVQCSACQVKVRTCTITWGVIQLTIPPPL</sequence>
<dbReference type="EMBL" id="KV417564">
    <property type="protein sequence ID" value="KZP19376.1"/>
    <property type="molecule type" value="Genomic_DNA"/>
</dbReference>
<proteinExistence type="predicted"/>
<evidence type="ECO:0000313" key="3">
    <source>
        <dbReference type="Proteomes" id="UP000076532"/>
    </source>
</evidence>
<dbReference type="Gene3D" id="3.30.710.10">
    <property type="entry name" value="Potassium Channel Kv1.1, Chain A"/>
    <property type="match status" value="1"/>
</dbReference>
<dbReference type="PANTHER" id="PTHR24413">
    <property type="entry name" value="SPECKLE-TYPE POZ PROTEIN"/>
    <property type="match status" value="1"/>
</dbReference>
<dbReference type="Proteomes" id="UP000076532">
    <property type="component" value="Unassembled WGS sequence"/>
</dbReference>
<dbReference type="Pfam" id="PF00651">
    <property type="entry name" value="BTB"/>
    <property type="match status" value="1"/>
</dbReference>
<evidence type="ECO:0000313" key="2">
    <source>
        <dbReference type="EMBL" id="KZP19376.1"/>
    </source>
</evidence>
<dbReference type="InterPro" id="IPR011333">
    <property type="entry name" value="SKP1/BTB/POZ_sf"/>
</dbReference>
<accession>A0A166HYH3</accession>
<keyword evidence="3" id="KW-1185">Reference proteome</keyword>
<protein>
    <recommendedName>
        <fullName evidence="1">BTB domain-containing protein</fullName>
    </recommendedName>
</protein>
<dbReference type="OrthoDB" id="6359816at2759"/>
<feature type="domain" description="BTB" evidence="1">
    <location>
        <begin position="80"/>
        <end position="153"/>
    </location>
</feature>
<organism evidence="2 3">
    <name type="scientific">Athelia psychrophila</name>
    <dbReference type="NCBI Taxonomy" id="1759441"/>
    <lineage>
        <taxon>Eukaryota</taxon>
        <taxon>Fungi</taxon>
        <taxon>Dikarya</taxon>
        <taxon>Basidiomycota</taxon>
        <taxon>Agaricomycotina</taxon>
        <taxon>Agaricomycetes</taxon>
        <taxon>Agaricomycetidae</taxon>
        <taxon>Atheliales</taxon>
        <taxon>Atheliaceae</taxon>
        <taxon>Athelia</taxon>
    </lineage>
</organism>
<name>A0A166HYH3_9AGAM</name>
<dbReference type="SMART" id="SM00225">
    <property type="entry name" value="BTB"/>
    <property type="match status" value="1"/>
</dbReference>